<evidence type="ECO:0000259" key="2">
    <source>
        <dbReference type="PROSITE" id="PS51002"/>
    </source>
</evidence>
<keyword evidence="1" id="KW-0812">Transmembrane</keyword>
<gene>
    <name evidence="3" type="ORF">ENM99_02320</name>
</gene>
<dbReference type="GO" id="GO:0022904">
    <property type="term" value="P:respiratory electron transport chain"/>
    <property type="evidence" value="ECO:0007669"/>
    <property type="project" value="InterPro"/>
</dbReference>
<dbReference type="PANTHER" id="PTHR19271:SF16">
    <property type="entry name" value="CYTOCHROME B"/>
    <property type="match status" value="1"/>
</dbReference>
<dbReference type="EMBL" id="DRZX01000113">
    <property type="protein sequence ID" value="HHS48682.1"/>
    <property type="molecule type" value="Genomic_DNA"/>
</dbReference>
<dbReference type="InterPro" id="IPR016174">
    <property type="entry name" value="Di-haem_cyt_TM"/>
</dbReference>
<comment type="caution">
    <text evidence="3">The sequence shown here is derived from an EMBL/GenBank/DDBJ whole genome shotgun (WGS) entry which is preliminary data.</text>
</comment>
<feature type="domain" description="Cytochrome b/b6 N-terminal region profile" evidence="2">
    <location>
        <begin position="1"/>
        <end position="174"/>
    </location>
</feature>
<keyword evidence="1" id="KW-1133">Transmembrane helix</keyword>
<dbReference type="GO" id="GO:0016020">
    <property type="term" value="C:membrane"/>
    <property type="evidence" value="ECO:0007669"/>
    <property type="project" value="InterPro"/>
</dbReference>
<organism evidence="3">
    <name type="scientific">Desulfurella acetivorans</name>
    <dbReference type="NCBI Taxonomy" id="33002"/>
    <lineage>
        <taxon>Bacteria</taxon>
        <taxon>Pseudomonadati</taxon>
        <taxon>Campylobacterota</taxon>
        <taxon>Desulfurellia</taxon>
        <taxon>Desulfurellales</taxon>
        <taxon>Desulfurellaceae</taxon>
        <taxon>Desulfurella</taxon>
    </lineage>
</organism>
<feature type="transmembrane region" description="Helical" evidence="1">
    <location>
        <begin position="126"/>
        <end position="146"/>
    </location>
</feature>
<feature type="transmembrane region" description="Helical" evidence="1">
    <location>
        <begin position="91"/>
        <end position="114"/>
    </location>
</feature>
<feature type="transmembrane region" description="Helical" evidence="1">
    <location>
        <begin position="7"/>
        <end position="31"/>
    </location>
</feature>
<dbReference type="GO" id="GO:0009055">
    <property type="term" value="F:electron transfer activity"/>
    <property type="evidence" value="ECO:0007669"/>
    <property type="project" value="InterPro"/>
</dbReference>
<feature type="non-terminal residue" evidence="3">
    <location>
        <position position="174"/>
    </location>
</feature>
<dbReference type="Pfam" id="PF00033">
    <property type="entry name" value="Cytochrome_B"/>
    <property type="match status" value="1"/>
</dbReference>
<dbReference type="GO" id="GO:0016491">
    <property type="term" value="F:oxidoreductase activity"/>
    <property type="evidence" value="ECO:0007669"/>
    <property type="project" value="InterPro"/>
</dbReference>
<dbReference type="InterPro" id="IPR005797">
    <property type="entry name" value="Cyt_b/b6_N"/>
</dbReference>
<proteinExistence type="predicted"/>
<dbReference type="Proteomes" id="UP000886400">
    <property type="component" value="Unassembled WGS sequence"/>
</dbReference>
<protein>
    <recommendedName>
        <fullName evidence="2">Cytochrome b/b6 N-terminal region profile domain-containing protein</fullName>
    </recommendedName>
</protein>
<accession>A0A7C6A779</accession>
<dbReference type="PROSITE" id="PS51002">
    <property type="entry name" value="CYTB_NTER"/>
    <property type="match status" value="1"/>
</dbReference>
<feature type="transmembrane region" description="Helical" evidence="1">
    <location>
        <begin position="61"/>
        <end position="79"/>
    </location>
</feature>
<reference evidence="3" key="1">
    <citation type="journal article" date="2020" name="mSystems">
        <title>Genome- and Community-Level Interaction Insights into Carbon Utilization and Element Cycling Functions of Hydrothermarchaeota in Hydrothermal Sediment.</title>
        <authorList>
            <person name="Zhou Z."/>
            <person name="Liu Y."/>
            <person name="Xu W."/>
            <person name="Pan J."/>
            <person name="Luo Z.H."/>
            <person name="Li M."/>
        </authorList>
    </citation>
    <scope>NUCLEOTIDE SEQUENCE [LARGE SCALE GENOMIC DNA]</scope>
    <source>
        <strain evidence="3">SpSt-1135</strain>
    </source>
</reference>
<keyword evidence="1" id="KW-0472">Membrane</keyword>
<name>A0A7C6A779_DESAE</name>
<dbReference type="SUPFAM" id="SSF81342">
    <property type="entry name" value="Transmembrane di-heme cytochromes"/>
    <property type="match status" value="1"/>
</dbReference>
<evidence type="ECO:0000313" key="3">
    <source>
        <dbReference type="EMBL" id="HHS48682.1"/>
    </source>
</evidence>
<feature type="transmembrane region" description="Helical" evidence="1">
    <location>
        <begin position="153"/>
        <end position="173"/>
    </location>
</feature>
<dbReference type="Gene3D" id="1.20.810.10">
    <property type="entry name" value="Cytochrome Bc1 Complex, Chain C"/>
    <property type="match status" value="1"/>
</dbReference>
<dbReference type="AlphaFoldDB" id="A0A7C6A779"/>
<sequence>MLKKQDFTYYVGWLTLAFLGISIISGIALLFRYDPTTFQKAQDSMFLISDVYRFGWLIRSAHYYSSELFFIFLLIHTVWHVYLDDYKGKKYVYWLALVAIIVVAFFEMFTGFVLRANNESDSASLIMQHIILSIPFFGQYIVSLFYSQDYPSLYFYFYHVCILPFILILLNYYH</sequence>
<dbReference type="PANTHER" id="PTHR19271">
    <property type="entry name" value="CYTOCHROME B"/>
    <property type="match status" value="1"/>
</dbReference>
<dbReference type="InterPro" id="IPR027387">
    <property type="entry name" value="Cytb/b6-like_sf"/>
</dbReference>
<evidence type="ECO:0000256" key="1">
    <source>
        <dbReference type="SAM" id="Phobius"/>
    </source>
</evidence>